<gene>
    <name evidence="2" type="ORF">SCHPADRAFT_1001252</name>
</gene>
<sequence length="155" mass="17370">MLILVGYDMHGRGGKDEQLTIAQQPYCLRENGREDESARTKDKSPPRLAGQTRYHDIHDFAPSTSFEAFFLPLLLLSRRSAGQITFNISRNQPSHFSFSFEIMDTFAIIDTLMSSFDLTERTPMPLPPSNASTSQVGLPVDEEKDGVGYTYCTIA</sequence>
<dbReference type="InParanoid" id="A0A0H2R9B6"/>
<protein>
    <submittedName>
        <fullName evidence="2">Uncharacterized protein</fullName>
    </submittedName>
</protein>
<feature type="region of interest" description="Disordered" evidence="1">
    <location>
        <begin position="30"/>
        <end position="52"/>
    </location>
</feature>
<accession>A0A0H2R9B6</accession>
<keyword evidence="3" id="KW-1185">Reference proteome</keyword>
<dbReference type="EMBL" id="KQ086111">
    <property type="protein sequence ID" value="KLO07972.1"/>
    <property type="molecule type" value="Genomic_DNA"/>
</dbReference>
<evidence type="ECO:0000313" key="3">
    <source>
        <dbReference type="Proteomes" id="UP000053477"/>
    </source>
</evidence>
<reference evidence="2 3" key="1">
    <citation type="submission" date="2015-04" db="EMBL/GenBank/DDBJ databases">
        <title>Complete genome sequence of Schizopora paradoxa KUC8140, a cosmopolitan wood degrader in East Asia.</title>
        <authorList>
            <consortium name="DOE Joint Genome Institute"/>
            <person name="Min B."/>
            <person name="Park H."/>
            <person name="Jang Y."/>
            <person name="Kim J.-J."/>
            <person name="Kim K.H."/>
            <person name="Pangilinan J."/>
            <person name="Lipzen A."/>
            <person name="Riley R."/>
            <person name="Grigoriev I.V."/>
            <person name="Spatafora J.W."/>
            <person name="Choi I.-G."/>
        </authorList>
    </citation>
    <scope>NUCLEOTIDE SEQUENCE [LARGE SCALE GENOMIC DNA]</scope>
    <source>
        <strain evidence="2 3">KUC8140</strain>
    </source>
</reference>
<evidence type="ECO:0000313" key="2">
    <source>
        <dbReference type="EMBL" id="KLO07972.1"/>
    </source>
</evidence>
<evidence type="ECO:0000256" key="1">
    <source>
        <dbReference type="SAM" id="MobiDB-lite"/>
    </source>
</evidence>
<dbReference type="AlphaFoldDB" id="A0A0H2R9B6"/>
<dbReference type="Proteomes" id="UP000053477">
    <property type="component" value="Unassembled WGS sequence"/>
</dbReference>
<name>A0A0H2R9B6_9AGAM</name>
<feature type="compositionally biased region" description="Basic and acidic residues" evidence="1">
    <location>
        <begin position="30"/>
        <end position="45"/>
    </location>
</feature>
<proteinExistence type="predicted"/>
<organism evidence="2 3">
    <name type="scientific">Schizopora paradoxa</name>
    <dbReference type="NCBI Taxonomy" id="27342"/>
    <lineage>
        <taxon>Eukaryota</taxon>
        <taxon>Fungi</taxon>
        <taxon>Dikarya</taxon>
        <taxon>Basidiomycota</taxon>
        <taxon>Agaricomycotina</taxon>
        <taxon>Agaricomycetes</taxon>
        <taxon>Hymenochaetales</taxon>
        <taxon>Schizoporaceae</taxon>
        <taxon>Schizopora</taxon>
    </lineage>
</organism>